<dbReference type="CDD" id="cd00085">
    <property type="entry name" value="HNHc"/>
    <property type="match status" value="1"/>
</dbReference>
<evidence type="ECO:0000313" key="3">
    <source>
        <dbReference type="EMBL" id="WTS18496.1"/>
    </source>
</evidence>
<dbReference type="EMBL" id="CP108195">
    <property type="protein sequence ID" value="WTS18496.1"/>
    <property type="molecule type" value="Genomic_DNA"/>
</dbReference>
<feature type="domain" description="HNH nuclease" evidence="1">
    <location>
        <begin position="43"/>
        <end position="90"/>
    </location>
</feature>
<sequence length="278" mass="31458">MPPKKQKKNRMEPLGQVSRELWMLSGNECAFPKCGERLVGEDGAFIGEVAHIVGAEAGSARHDPGLTRDELRAAENLMLLCANCHTRIDHVDSRHRYSVTALQGMKQTHEDRFRRAVAAFEADFRDYTRDAVVTYCTTLDQFAMALSSPGAPPRTDEERAVDVPLVNGFADRMSRLTDSARNLLAFLIAEPGLLGLVEVSRRTKTGQYTIRRIIEELARENYAYIDPEPEEGEPREPIRLTSPGYFDGWPFFEDLRAYAKDHETIRRIIVDLDFSVLD</sequence>
<dbReference type="EMBL" id="CP108195">
    <property type="protein sequence ID" value="WTS09677.1"/>
    <property type="molecule type" value="Genomic_DNA"/>
</dbReference>
<protein>
    <submittedName>
        <fullName evidence="2">HNH endonuclease</fullName>
    </submittedName>
</protein>
<proteinExistence type="predicted"/>
<name>A0AAU1TZ51_9ACTN</name>
<keyword evidence="2" id="KW-0255">Endonuclease</keyword>
<dbReference type="GO" id="GO:0004519">
    <property type="term" value="F:endonuclease activity"/>
    <property type="evidence" value="ECO:0007669"/>
    <property type="project" value="UniProtKB-KW"/>
</dbReference>
<keyword evidence="2" id="KW-0540">Nuclease</keyword>
<dbReference type="Pfam" id="PF13391">
    <property type="entry name" value="HNH_2"/>
    <property type="match status" value="1"/>
</dbReference>
<evidence type="ECO:0000313" key="2">
    <source>
        <dbReference type="EMBL" id="WTS09677.1"/>
    </source>
</evidence>
<organism evidence="2">
    <name type="scientific">Streptomyces sp. NBC_00119</name>
    <dbReference type="NCBI Taxonomy" id="2975659"/>
    <lineage>
        <taxon>Bacteria</taxon>
        <taxon>Bacillati</taxon>
        <taxon>Actinomycetota</taxon>
        <taxon>Actinomycetes</taxon>
        <taxon>Kitasatosporales</taxon>
        <taxon>Streptomycetaceae</taxon>
        <taxon>Streptomyces</taxon>
    </lineage>
</organism>
<dbReference type="AlphaFoldDB" id="A0AAU1TZ51"/>
<evidence type="ECO:0000259" key="1">
    <source>
        <dbReference type="Pfam" id="PF13391"/>
    </source>
</evidence>
<reference evidence="2" key="1">
    <citation type="submission" date="2022-10" db="EMBL/GenBank/DDBJ databases">
        <title>The complete genomes of actinobacterial strains from the NBC collection.</title>
        <authorList>
            <person name="Joergensen T.S."/>
            <person name="Alvarez Arevalo M."/>
            <person name="Sterndorff E.B."/>
            <person name="Faurdal D."/>
            <person name="Vuksanovic O."/>
            <person name="Mourched A.-S."/>
            <person name="Charusanti P."/>
            <person name="Shaw S."/>
            <person name="Blin K."/>
            <person name="Weber T."/>
        </authorList>
    </citation>
    <scope>NUCLEOTIDE SEQUENCE</scope>
    <source>
        <strain evidence="2">NBC_00119</strain>
    </source>
</reference>
<gene>
    <name evidence="2" type="ORF">OHU69_00035</name>
    <name evidence="3" type="ORF">OHU69_50635</name>
</gene>
<keyword evidence="2" id="KW-0378">Hydrolase</keyword>
<dbReference type="InterPro" id="IPR003615">
    <property type="entry name" value="HNH_nuc"/>
</dbReference>
<accession>A0AAU1TZ51</accession>